<feature type="domain" description="Exonuclease" evidence="6">
    <location>
        <begin position="8"/>
        <end position="195"/>
    </location>
</feature>
<dbReference type="Gene3D" id="3.30.420.10">
    <property type="entry name" value="Ribonuclease H-like superfamily/Ribonuclease H"/>
    <property type="match status" value="1"/>
</dbReference>
<evidence type="ECO:0000256" key="2">
    <source>
        <dbReference type="ARBA" id="ARBA00022722"/>
    </source>
</evidence>
<keyword evidence="3" id="KW-0378">Hydrolase</keyword>
<dbReference type="PANTHER" id="PTHR12801">
    <property type="entry name" value="RNA EXONUCLEASE REXO1 / RECO3 FAMILY MEMBER-RELATED"/>
    <property type="match status" value="1"/>
</dbReference>
<evidence type="ECO:0000256" key="5">
    <source>
        <dbReference type="SAM" id="MobiDB-lite"/>
    </source>
</evidence>
<name>A0A1J4MNI1_9CRYT</name>
<keyword evidence="2" id="KW-0540">Nuclease</keyword>
<evidence type="ECO:0000256" key="3">
    <source>
        <dbReference type="ARBA" id="ARBA00022801"/>
    </source>
</evidence>
<dbReference type="InterPro" id="IPR013520">
    <property type="entry name" value="Ribonucl_H"/>
</dbReference>
<evidence type="ECO:0000256" key="1">
    <source>
        <dbReference type="ARBA" id="ARBA00022552"/>
    </source>
</evidence>
<dbReference type="InterPro" id="IPR012337">
    <property type="entry name" value="RNaseH-like_sf"/>
</dbReference>
<dbReference type="Pfam" id="PF00929">
    <property type="entry name" value="RNase_T"/>
    <property type="match status" value="1"/>
</dbReference>
<dbReference type="SMART" id="SM00479">
    <property type="entry name" value="EXOIII"/>
    <property type="match status" value="1"/>
</dbReference>
<dbReference type="GO" id="GO:0005634">
    <property type="term" value="C:nucleus"/>
    <property type="evidence" value="ECO:0007669"/>
    <property type="project" value="TreeGrafter"/>
</dbReference>
<keyword evidence="1" id="KW-0698">rRNA processing</keyword>
<dbReference type="GO" id="GO:0006364">
    <property type="term" value="P:rRNA processing"/>
    <property type="evidence" value="ECO:0007669"/>
    <property type="project" value="UniProtKB-KW"/>
</dbReference>
<reference evidence="7 8" key="1">
    <citation type="submission" date="2016-10" db="EMBL/GenBank/DDBJ databases">
        <title>Reductive evolution of mitochondrial metabolism and differential evolution of invasion-related proteins in Cryptosporidium.</title>
        <authorList>
            <person name="Liu S."/>
            <person name="Roellig D.M."/>
            <person name="Guo Y."/>
            <person name="Li N."/>
            <person name="Frace M.A."/>
            <person name="Tang K."/>
            <person name="Zhang L."/>
            <person name="Feng Y."/>
            <person name="Xiao L."/>
        </authorList>
    </citation>
    <scope>NUCLEOTIDE SEQUENCE [LARGE SCALE GENOMIC DNA]</scope>
    <source>
        <strain evidence="7">30847</strain>
    </source>
</reference>
<organism evidence="7 8">
    <name type="scientific">Cryptosporidium andersoni</name>
    <dbReference type="NCBI Taxonomy" id="117008"/>
    <lineage>
        <taxon>Eukaryota</taxon>
        <taxon>Sar</taxon>
        <taxon>Alveolata</taxon>
        <taxon>Apicomplexa</taxon>
        <taxon>Conoidasida</taxon>
        <taxon>Coccidia</taxon>
        <taxon>Eucoccidiorida</taxon>
        <taxon>Eimeriorina</taxon>
        <taxon>Cryptosporidiidae</taxon>
        <taxon>Cryptosporidium</taxon>
    </lineage>
</organism>
<dbReference type="InterPro" id="IPR036397">
    <property type="entry name" value="RNaseH_sf"/>
</dbReference>
<evidence type="ECO:0000256" key="4">
    <source>
        <dbReference type="ARBA" id="ARBA00025599"/>
    </source>
</evidence>
<evidence type="ECO:0000313" key="8">
    <source>
        <dbReference type="Proteomes" id="UP000186804"/>
    </source>
</evidence>
<dbReference type="RefSeq" id="XP_067067672.1">
    <property type="nucleotide sequence ID" value="XM_067213137.1"/>
</dbReference>
<dbReference type="EMBL" id="LRBS01000080">
    <property type="protein sequence ID" value="OII75826.1"/>
    <property type="molecule type" value="Genomic_DNA"/>
</dbReference>
<keyword evidence="7" id="KW-0269">Exonuclease</keyword>
<feature type="region of interest" description="Disordered" evidence="5">
    <location>
        <begin position="226"/>
        <end position="261"/>
    </location>
</feature>
<evidence type="ECO:0000313" key="7">
    <source>
        <dbReference type="EMBL" id="OII75826.1"/>
    </source>
</evidence>
<keyword evidence="8" id="KW-1185">Reference proteome</keyword>
<dbReference type="SUPFAM" id="SSF53098">
    <property type="entry name" value="Ribonuclease H-like"/>
    <property type="match status" value="1"/>
</dbReference>
<gene>
    <name evidence="7" type="ORF">cand_029100</name>
</gene>
<dbReference type="OrthoDB" id="8191639at2759"/>
<dbReference type="Proteomes" id="UP000186804">
    <property type="component" value="Unassembled WGS sequence"/>
</dbReference>
<protein>
    <submittedName>
        <fullName evidence="7">Exonuclease family protein</fullName>
    </submittedName>
</protein>
<accession>A0A1J4MNI1</accession>
<feature type="compositionally biased region" description="Low complexity" evidence="5">
    <location>
        <begin position="227"/>
        <end position="245"/>
    </location>
</feature>
<sequence length="261" mass="30291">MPTNVFPRALSVDCEMVGCGDKGQISVLGRIAVVNDKLELLMDTFVRPSYRVTNFRTKWSGLTWNDLKDGECFETVRERFLHIVEHYRKHSEYGLVIVGHDVSNDLQVLDWKPSDTEIRDTAMYYPLRRMLVNSLLDRGLINKSQTDGYIRQKVSLKTFSKYLLNRNIQEGSHCPVEDATCTMLLYLKARDKWENIIKNRRLLCNTSLNCLLVNDEDLGSAVDNSDLKNINNNSHNNRNRSTNNNRFRKRRKKSKGMIKSQ</sequence>
<comment type="caution">
    <text evidence="7">The sequence shown here is derived from an EMBL/GenBank/DDBJ whole genome shotgun (WGS) entry which is preliminary data.</text>
</comment>
<proteinExistence type="predicted"/>
<comment type="function">
    <text evidence="4">Exoribonuclease involved in ribosome biosynthesis. Involved in the processing of ITS1, the internal transcribed spacer localized between the 18S and 5.8S rRNAs.</text>
</comment>
<dbReference type="GO" id="GO:0004527">
    <property type="term" value="F:exonuclease activity"/>
    <property type="evidence" value="ECO:0007669"/>
    <property type="project" value="UniProtKB-KW"/>
</dbReference>
<dbReference type="GO" id="GO:0003676">
    <property type="term" value="F:nucleic acid binding"/>
    <property type="evidence" value="ECO:0007669"/>
    <property type="project" value="InterPro"/>
</dbReference>
<dbReference type="GeneID" id="92367094"/>
<dbReference type="PANTHER" id="PTHR12801:SF45">
    <property type="entry name" value="RNA EXONUCLEASE 4"/>
    <property type="match status" value="1"/>
</dbReference>
<feature type="compositionally biased region" description="Basic residues" evidence="5">
    <location>
        <begin position="246"/>
        <end position="261"/>
    </location>
</feature>
<dbReference type="InterPro" id="IPR047021">
    <property type="entry name" value="REXO1/3/4-like"/>
</dbReference>
<dbReference type="AlphaFoldDB" id="A0A1J4MNI1"/>
<dbReference type="VEuPathDB" id="CryptoDB:cand_029100"/>
<evidence type="ECO:0000259" key="6">
    <source>
        <dbReference type="SMART" id="SM00479"/>
    </source>
</evidence>